<dbReference type="EMBL" id="JAGKQM010000005">
    <property type="protein sequence ID" value="KAH0925564.1"/>
    <property type="molecule type" value="Genomic_DNA"/>
</dbReference>
<organism evidence="3 4">
    <name type="scientific">Brassica napus</name>
    <name type="common">Rape</name>
    <dbReference type="NCBI Taxonomy" id="3708"/>
    <lineage>
        <taxon>Eukaryota</taxon>
        <taxon>Viridiplantae</taxon>
        <taxon>Streptophyta</taxon>
        <taxon>Embryophyta</taxon>
        <taxon>Tracheophyta</taxon>
        <taxon>Spermatophyta</taxon>
        <taxon>Magnoliopsida</taxon>
        <taxon>eudicotyledons</taxon>
        <taxon>Gunneridae</taxon>
        <taxon>Pentapetalae</taxon>
        <taxon>rosids</taxon>
        <taxon>malvids</taxon>
        <taxon>Brassicales</taxon>
        <taxon>Brassicaceae</taxon>
        <taxon>Brassiceae</taxon>
        <taxon>Brassica</taxon>
    </lineage>
</organism>
<dbReference type="CDD" id="cd00183">
    <property type="entry name" value="TFIIS_I"/>
    <property type="match status" value="1"/>
</dbReference>
<dbReference type="InterPro" id="IPR008579">
    <property type="entry name" value="UGlyAH_Cupin_dom"/>
</dbReference>
<feature type="domain" description="Transcription elongation factor TFIIS/CRSP70 N-terminal sub-type" evidence="2">
    <location>
        <begin position="345"/>
        <end position="420"/>
    </location>
</feature>
<dbReference type="PANTHER" id="PTHR31995">
    <property type="entry name" value="TRANSCRIPTION FACTOR IIS FAMILY PROTEIN-RELATED"/>
    <property type="match status" value="1"/>
</dbReference>
<dbReference type="SUPFAM" id="SSF51182">
    <property type="entry name" value="RmlC-like cupins"/>
    <property type="match status" value="1"/>
</dbReference>
<evidence type="ECO:0000259" key="2">
    <source>
        <dbReference type="SMART" id="SM00509"/>
    </source>
</evidence>
<dbReference type="Pfam" id="PF05899">
    <property type="entry name" value="Cupin_3"/>
    <property type="match status" value="1"/>
</dbReference>
<name>A0ABQ8D871_BRANA</name>
<dbReference type="Proteomes" id="UP000824890">
    <property type="component" value="Unassembled WGS sequence"/>
</dbReference>
<evidence type="ECO:0000313" key="3">
    <source>
        <dbReference type="EMBL" id="KAH0925564.1"/>
    </source>
</evidence>
<keyword evidence="1" id="KW-0732">Signal</keyword>
<dbReference type="InterPro" id="IPR014710">
    <property type="entry name" value="RmlC-like_jellyroll"/>
</dbReference>
<feature type="chain" id="PRO_5045278161" description="Transcription elongation factor TFIIS/CRSP70 N-terminal sub-type domain-containing protein" evidence="1">
    <location>
        <begin position="19"/>
        <end position="605"/>
    </location>
</feature>
<keyword evidence="4" id="KW-1185">Reference proteome</keyword>
<feature type="signal peptide" evidence="1">
    <location>
        <begin position="1"/>
        <end position="18"/>
    </location>
</feature>
<proteinExistence type="predicted"/>
<dbReference type="SMART" id="SM00509">
    <property type="entry name" value="TFS2N"/>
    <property type="match status" value="3"/>
</dbReference>
<feature type="domain" description="Transcription elongation factor TFIIS/CRSP70 N-terminal sub-type" evidence="2">
    <location>
        <begin position="35"/>
        <end position="110"/>
    </location>
</feature>
<comment type="caution">
    <text evidence="3">The sequence shown here is derived from an EMBL/GenBank/DDBJ whole genome shotgun (WGS) entry which is preliminary data.</text>
</comment>
<protein>
    <recommendedName>
        <fullName evidence="2">Transcription elongation factor TFIIS/CRSP70 N-terminal sub-type domain-containing protein</fullName>
    </recommendedName>
</protein>
<dbReference type="InterPro" id="IPR035441">
    <property type="entry name" value="TFIIS/LEDGF_dom_sf"/>
</dbReference>
<feature type="domain" description="Transcription elongation factor TFIIS/CRSP70 N-terminal sub-type" evidence="2">
    <location>
        <begin position="486"/>
        <end position="566"/>
    </location>
</feature>
<reference evidence="3 4" key="1">
    <citation type="submission" date="2021-05" db="EMBL/GenBank/DDBJ databases">
        <title>Genome Assembly of Synthetic Allotetraploid Brassica napus Reveals Homoeologous Exchanges between Subgenomes.</title>
        <authorList>
            <person name="Davis J.T."/>
        </authorList>
    </citation>
    <scope>NUCLEOTIDE SEQUENCE [LARGE SCALE GENOMIC DNA]</scope>
    <source>
        <strain evidence="4">cv. Da-Ae</strain>
        <tissue evidence="3">Seedling</tissue>
    </source>
</reference>
<feature type="non-terminal residue" evidence="3">
    <location>
        <position position="1"/>
    </location>
</feature>
<dbReference type="SUPFAM" id="SSF47676">
    <property type="entry name" value="Conserved domain common to transcription factors TFIIS, elongin A, CRSP70"/>
    <property type="match status" value="1"/>
</dbReference>
<dbReference type="Gene3D" id="2.60.120.10">
    <property type="entry name" value="Jelly Rolls"/>
    <property type="match status" value="1"/>
</dbReference>
<dbReference type="InterPro" id="IPR011051">
    <property type="entry name" value="RmlC_Cupin_sf"/>
</dbReference>
<dbReference type="CDD" id="cd02227">
    <property type="entry name" value="cupin_TM1112-like"/>
    <property type="match status" value="1"/>
</dbReference>
<evidence type="ECO:0000256" key="1">
    <source>
        <dbReference type="SAM" id="SignalP"/>
    </source>
</evidence>
<evidence type="ECO:0000313" key="4">
    <source>
        <dbReference type="Proteomes" id="UP000824890"/>
    </source>
</evidence>
<accession>A0ABQ8D871</accession>
<gene>
    <name evidence="3" type="ORF">HID58_017820</name>
</gene>
<sequence>LSFFPLFLLLLVYHSSNPKPPERINKRRKNKMKDLIAAALKSTYDTRSPGGVERCIDLLIRLKSMSLSVKDILYFSKSIFKLETLRRHRNPRIREVSHSLLTSLLKTLYSQGSDKSAGLNAVSLKRKEAKTGLERLAKHKDRTICSAATALLQLWRQRIREEERKESSAIKNPRRVQRTCGQGFTRESTKAMKFEQKNVKQKNVSVGFNIACRAMTSLMMATPFAGSHTHCKKTNNLSLQRAFKVSCMQTPLEELYNVKVERKVSQRRLDELGVSRWSVWKTGKCKLPWDWQVDQLVYIEEGEVRVVPEGSERFMQFLAGDLVRYPKWLEADLFFNAPYRERYCFKAYAIEATYLTRNIDGIERCVDVLNRLKSASLSVSDIQRFSKSIFRLETLRTHKSPKISEVSQSLFDSWLSTLYGQGRRNQSLEPKKKTETLLAKPEPDIKEYKDGSSSKVTTKTLLPPPRRAAACKNPNSAGETEEMVELFEAAKKAADVANAKGILSGKADALRCVEAISLLVKMNVTPKPNEPRRMIERLQVLTKHKDRAICNAASALLQIWRQRTREQERKAASTIDMILHKPRGVQQIHGQGFKREPTKTRKLVM</sequence>
<dbReference type="PANTHER" id="PTHR31995:SF9">
    <property type="entry name" value="TFIIS N-TERMINAL DOMAIN-CONTAINING PROTEIN"/>
    <property type="match status" value="1"/>
</dbReference>
<dbReference type="InterPro" id="IPR003617">
    <property type="entry name" value="TFIIS/CRSP70_N_sub"/>
</dbReference>